<feature type="compositionally biased region" description="Basic and acidic residues" evidence="1">
    <location>
        <begin position="87"/>
        <end position="108"/>
    </location>
</feature>
<reference evidence="2" key="2">
    <citation type="submission" date="2018-04" db="EMBL/GenBank/DDBJ databases">
        <title>OnivRS2 (Oryza nivara Reference Sequence Version 2).</title>
        <authorList>
            <person name="Zhang J."/>
            <person name="Kudrna D."/>
            <person name="Lee S."/>
            <person name="Talag J."/>
            <person name="Rajasekar S."/>
            <person name="Welchert J."/>
            <person name="Hsing Y.-I."/>
            <person name="Wing R.A."/>
        </authorList>
    </citation>
    <scope>NUCLEOTIDE SEQUENCE [LARGE SCALE GENOMIC DNA]</scope>
</reference>
<organism evidence="2">
    <name type="scientific">Oryza nivara</name>
    <name type="common">Indian wild rice</name>
    <name type="synonym">Oryza sativa f. spontanea</name>
    <dbReference type="NCBI Taxonomy" id="4536"/>
    <lineage>
        <taxon>Eukaryota</taxon>
        <taxon>Viridiplantae</taxon>
        <taxon>Streptophyta</taxon>
        <taxon>Embryophyta</taxon>
        <taxon>Tracheophyta</taxon>
        <taxon>Spermatophyta</taxon>
        <taxon>Magnoliopsida</taxon>
        <taxon>Liliopsida</taxon>
        <taxon>Poales</taxon>
        <taxon>Poaceae</taxon>
        <taxon>BOP clade</taxon>
        <taxon>Oryzoideae</taxon>
        <taxon>Oryzeae</taxon>
        <taxon>Oryzinae</taxon>
        <taxon>Oryza</taxon>
    </lineage>
</organism>
<dbReference type="AlphaFoldDB" id="A0A0E0FFR7"/>
<dbReference type="HOGENOM" id="CLU_2201206_0_0_1"/>
<feature type="region of interest" description="Disordered" evidence="1">
    <location>
        <begin position="80"/>
        <end position="108"/>
    </location>
</feature>
<name>A0A0E0FFR7_ORYNI</name>
<evidence type="ECO:0000313" key="2">
    <source>
        <dbReference type="EnsemblPlants" id="ONIVA01G02130.1"/>
    </source>
</evidence>
<reference evidence="2" key="1">
    <citation type="submission" date="2015-04" db="UniProtKB">
        <authorList>
            <consortium name="EnsemblPlants"/>
        </authorList>
    </citation>
    <scope>IDENTIFICATION</scope>
    <source>
        <strain evidence="2">SL10</strain>
    </source>
</reference>
<evidence type="ECO:0000256" key="1">
    <source>
        <dbReference type="SAM" id="MobiDB-lite"/>
    </source>
</evidence>
<dbReference type="Gramene" id="ONIVA01G02130.1">
    <property type="protein sequence ID" value="ONIVA01G02130.1"/>
    <property type="gene ID" value="ONIVA01G02130"/>
</dbReference>
<keyword evidence="3" id="KW-1185">Reference proteome</keyword>
<proteinExistence type="predicted"/>
<protein>
    <submittedName>
        <fullName evidence="2">Uncharacterized protein</fullName>
    </submittedName>
</protein>
<evidence type="ECO:0000313" key="3">
    <source>
        <dbReference type="Proteomes" id="UP000006591"/>
    </source>
</evidence>
<sequence length="108" mass="12057">MEELLKLPLGLWETLTITCNDEDNELGGAQLQTDQKLGWLWVLETPLLAIAGPIVDVTSNDEKGWPPLPTLLPLRARWVADKGAPGGKKDSQEGERRRSREQLKRSEA</sequence>
<dbReference type="EnsemblPlants" id="ONIVA01G02130.1">
    <property type="protein sequence ID" value="ONIVA01G02130.1"/>
    <property type="gene ID" value="ONIVA01G02130"/>
</dbReference>
<dbReference type="Proteomes" id="UP000006591">
    <property type="component" value="Chromosome 1"/>
</dbReference>
<accession>A0A0E0FFR7</accession>